<dbReference type="AlphaFoldDB" id="D7TSJ6"/>
<name>D7TSJ6_VITVI</name>
<reference evidence="2" key="1">
    <citation type="journal article" date="2007" name="Nature">
        <title>The grapevine genome sequence suggests ancestral hexaploidization in major angiosperm phyla.</title>
        <authorList>
            <consortium name="The French-Italian Public Consortium for Grapevine Genome Characterization."/>
            <person name="Jaillon O."/>
            <person name="Aury J.-M."/>
            <person name="Noel B."/>
            <person name="Policriti A."/>
            <person name="Clepet C."/>
            <person name="Casagrande A."/>
            <person name="Choisne N."/>
            <person name="Aubourg S."/>
            <person name="Vitulo N."/>
            <person name="Jubin C."/>
            <person name="Vezzi A."/>
            <person name="Legeai F."/>
            <person name="Hugueney P."/>
            <person name="Dasilva C."/>
            <person name="Horner D."/>
            <person name="Mica E."/>
            <person name="Jublot D."/>
            <person name="Poulain J."/>
            <person name="Bruyere C."/>
            <person name="Billault A."/>
            <person name="Segurens B."/>
            <person name="Gouyvenoux M."/>
            <person name="Ugarte E."/>
            <person name="Cattonaro F."/>
            <person name="Anthouard V."/>
            <person name="Vico V."/>
            <person name="Del Fabbro C."/>
            <person name="Alaux M."/>
            <person name="Di Gaspero G."/>
            <person name="Dumas V."/>
            <person name="Felice N."/>
            <person name="Paillard S."/>
            <person name="Juman I."/>
            <person name="Moroldo M."/>
            <person name="Scalabrin S."/>
            <person name="Canaguier A."/>
            <person name="Le Clainche I."/>
            <person name="Malacrida G."/>
            <person name="Durand E."/>
            <person name="Pesole G."/>
            <person name="Laucou V."/>
            <person name="Chatelet P."/>
            <person name="Merdinoglu D."/>
            <person name="Delledonne M."/>
            <person name="Pezzotti M."/>
            <person name="Lecharny A."/>
            <person name="Scarpelli C."/>
            <person name="Artiguenave F."/>
            <person name="Pe M.E."/>
            <person name="Valle G."/>
            <person name="Morgante M."/>
            <person name="Caboche M."/>
            <person name="Adam-Blondon A.-F."/>
            <person name="Weissenbach J."/>
            <person name="Quetier F."/>
            <person name="Wincker P."/>
        </authorList>
    </citation>
    <scope>NUCLEOTIDE SEQUENCE [LARGE SCALE GENOMIC DNA]</scope>
    <source>
        <strain evidence="2">cv. Pinot noir / PN40024</strain>
    </source>
</reference>
<accession>D7TSJ6</accession>
<keyword evidence="2" id="KW-1185">Reference proteome</keyword>
<sequence length="117" mass="13514">MYPRFKIKKKRFGNICSVVSITIMALNSFQNEAQICKNSQPSHKYAQKIQRRLRKILCSPHFIEKYREYIKSSILSSPICSCPYPTSTTLSAPMLLFPLSAKCQNIKKKCHSPRKIC</sequence>
<evidence type="ECO:0000313" key="1">
    <source>
        <dbReference type="EMBL" id="CBI33468.3"/>
    </source>
</evidence>
<proteinExistence type="predicted"/>
<dbReference type="InParanoid" id="D7TSJ6"/>
<protein>
    <submittedName>
        <fullName evidence="1">Uncharacterized protein</fullName>
    </submittedName>
</protein>
<gene>
    <name evidence="1" type="ordered locus">VIT_14s0006g00330</name>
</gene>
<organism evidence="1 2">
    <name type="scientific">Vitis vinifera</name>
    <name type="common">Grape</name>
    <dbReference type="NCBI Taxonomy" id="29760"/>
    <lineage>
        <taxon>Eukaryota</taxon>
        <taxon>Viridiplantae</taxon>
        <taxon>Streptophyta</taxon>
        <taxon>Embryophyta</taxon>
        <taxon>Tracheophyta</taxon>
        <taxon>Spermatophyta</taxon>
        <taxon>Magnoliopsida</taxon>
        <taxon>eudicotyledons</taxon>
        <taxon>Gunneridae</taxon>
        <taxon>Pentapetalae</taxon>
        <taxon>rosids</taxon>
        <taxon>Vitales</taxon>
        <taxon>Vitaceae</taxon>
        <taxon>Viteae</taxon>
        <taxon>Vitis</taxon>
    </lineage>
</organism>
<dbReference type="HOGENOM" id="CLU_2089219_0_0_1"/>
<dbReference type="EMBL" id="FN596245">
    <property type="protein sequence ID" value="CBI33468.3"/>
    <property type="molecule type" value="Genomic_DNA"/>
</dbReference>
<dbReference type="Proteomes" id="UP000009183">
    <property type="component" value="Chromosome 14"/>
</dbReference>
<evidence type="ECO:0000313" key="2">
    <source>
        <dbReference type="Proteomes" id="UP000009183"/>
    </source>
</evidence>
<dbReference type="PaxDb" id="29760-VIT_14s0006g00330.t01"/>